<dbReference type="OrthoDB" id="1904536at2759"/>
<organism evidence="8 9">
    <name type="scientific">Stichopus japonicus</name>
    <name type="common">Sea cucumber</name>
    <dbReference type="NCBI Taxonomy" id="307972"/>
    <lineage>
        <taxon>Eukaryota</taxon>
        <taxon>Metazoa</taxon>
        <taxon>Echinodermata</taxon>
        <taxon>Eleutherozoa</taxon>
        <taxon>Echinozoa</taxon>
        <taxon>Holothuroidea</taxon>
        <taxon>Aspidochirotacea</taxon>
        <taxon>Aspidochirotida</taxon>
        <taxon>Stichopodidae</taxon>
        <taxon>Apostichopus</taxon>
    </lineage>
</organism>
<dbReference type="FunFam" id="3.80.10.10:FF:000331">
    <property type="entry name" value="Dynein assembly factor 1, axonemal homolog"/>
    <property type="match status" value="1"/>
</dbReference>
<comment type="subcellular location">
    <subcellularLocation>
        <location evidence="1">Cell projection</location>
        <location evidence="1">Cilium</location>
    </subcellularLocation>
</comment>
<accession>A0A2G8KAQ1</accession>
<feature type="compositionally biased region" description="Basic and acidic residues" evidence="7">
    <location>
        <begin position="60"/>
        <end position="81"/>
    </location>
</feature>
<feature type="region of interest" description="Disordered" evidence="7">
    <location>
        <begin position="686"/>
        <end position="712"/>
    </location>
</feature>
<dbReference type="SUPFAM" id="SSF52075">
    <property type="entry name" value="Outer arm dynein light chain 1"/>
    <property type="match status" value="1"/>
</dbReference>
<evidence type="ECO:0000256" key="5">
    <source>
        <dbReference type="ARBA" id="ARBA00023069"/>
    </source>
</evidence>
<feature type="compositionally biased region" description="Polar residues" evidence="7">
    <location>
        <begin position="353"/>
        <end position="362"/>
    </location>
</feature>
<dbReference type="Proteomes" id="UP000230750">
    <property type="component" value="Unassembled WGS sequence"/>
</dbReference>
<feature type="region of interest" description="Disordered" evidence="7">
    <location>
        <begin position="60"/>
        <end position="98"/>
    </location>
</feature>
<dbReference type="PROSITE" id="PS51450">
    <property type="entry name" value="LRR"/>
    <property type="match status" value="5"/>
</dbReference>
<sequence length="712" mass="81396">MPSIIEIDDTSSTKLNNQSITSVEHETNVRETQIVEEEDDFIFKAKEEIKLKESFVDEEITYKEDRNTEEGKQKTSADGKGDSQSTQEEIKKKEDDDRYPRMTAKSLLELCKQQKLYRTPYLNDIMYLHYKGFSKIENLEAYTGLTALYLECNGISRIENLDHQTDLRCLYLQHNLINKLENLEPLVKLDTLGVSNNYITRIENIDCLKVLNTLQIAHNRLTSAEDLEGLRGCENLSVLDLSHNRIEDPAVVEIFGAMKTLRVLNLMGNTVVKHIKNYRKTMILKCKHLTFLDDRPVFDRERACTEAWAKGGREAEKAERERWISRDRAKIQASVDALSAIRARAESKRREQQQNGDNQLQDSEPMVIRDPETYIHEPPEDEPMFTFDVTRGPAGTREEEEEEDVKEEAVSGNHGEDELTDVNQKINIDDLPDLEEVDIEELSLSESHWAQQSKKKTLIEELDVTPITSLPIQAASRTEVSKEPNLIEEITPSSSSEEDSRKPLIQRIYEETKPKSLIQEISPSINQGESKPLQNRPLIEDISDGEISFDKETETSTELSERDSVEYSHADEGKSSSSVLITEIPESTSAGGNITLSSVEMLPEDEKALRDEKERFCQFTSEVAGDGTRIPRSWHILQEEKEKALVREKEEDKLEVENVEEKDSNGLTEVQRRKIWELAEKAGSTEYRSETLLDETQSTDSLRRKYGGTGET</sequence>
<dbReference type="FunFam" id="3.80.10.10:FF:000166">
    <property type="entry name" value="Dynein assembly factor 1, axonemal"/>
    <property type="match status" value="1"/>
</dbReference>
<feature type="compositionally biased region" description="Basic and acidic residues" evidence="7">
    <location>
        <begin position="548"/>
        <end position="574"/>
    </location>
</feature>
<evidence type="ECO:0000313" key="9">
    <source>
        <dbReference type="Proteomes" id="UP000230750"/>
    </source>
</evidence>
<evidence type="ECO:0000256" key="2">
    <source>
        <dbReference type="ARBA" id="ARBA00006453"/>
    </source>
</evidence>
<evidence type="ECO:0000313" key="8">
    <source>
        <dbReference type="EMBL" id="PIK45088.1"/>
    </source>
</evidence>
<feature type="region of interest" description="Disordered" evidence="7">
    <location>
        <begin position="1"/>
        <end position="26"/>
    </location>
</feature>
<feature type="compositionally biased region" description="Basic and acidic residues" evidence="7">
    <location>
        <begin position="88"/>
        <end position="98"/>
    </location>
</feature>
<dbReference type="STRING" id="307972.A0A2G8KAQ1"/>
<name>A0A2G8KAQ1_STIJA</name>
<dbReference type="InterPro" id="IPR001611">
    <property type="entry name" value="Leu-rich_rpt"/>
</dbReference>
<feature type="region of interest" description="Disordered" evidence="7">
    <location>
        <begin position="475"/>
        <end position="579"/>
    </location>
</feature>
<protein>
    <submittedName>
        <fullName evidence="8">Putative dynein assembly factor 1, axonemal</fullName>
    </submittedName>
</protein>
<evidence type="ECO:0000256" key="7">
    <source>
        <dbReference type="SAM" id="MobiDB-lite"/>
    </source>
</evidence>
<evidence type="ECO:0000256" key="4">
    <source>
        <dbReference type="ARBA" id="ARBA00022737"/>
    </source>
</evidence>
<keyword evidence="3" id="KW-0433">Leucine-rich repeat</keyword>
<dbReference type="GO" id="GO:0035082">
    <property type="term" value="P:axoneme assembly"/>
    <property type="evidence" value="ECO:0007669"/>
    <property type="project" value="TreeGrafter"/>
</dbReference>
<dbReference type="InterPro" id="IPR032675">
    <property type="entry name" value="LRR_dom_sf"/>
</dbReference>
<comment type="similarity">
    <text evidence="2">Belongs to the DNAAF1 family.</text>
</comment>
<dbReference type="PANTHER" id="PTHR45973">
    <property type="entry name" value="PROTEIN PHOSPHATASE 1 REGULATORY SUBUNIT SDS22-RELATED"/>
    <property type="match status" value="1"/>
</dbReference>
<feature type="region of interest" description="Disordered" evidence="7">
    <location>
        <begin position="393"/>
        <end position="426"/>
    </location>
</feature>
<evidence type="ECO:0000256" key="3">
    <source>
        <dbReference type="ARBA" id="ARBA00022614"/>
    </source>
</evidence>
<dbReference type="AlphaFoldDB" id="A0A2G8KAQ1"/>
<dbReference type="EMBL" id="MRZV01000736">
    <property type="protein sequence ID" value="PIK45088.1"/>
    <property type="molecule type" value="Genomic_DNA"/>
</dbReference>
<evidence type="ECO:0000256" key="6">
    <source>
        <dbReference type="ARBA" id="ARBA00023273"/>
    </source>
</evidence>
<keyword evidence="6" id="KW-0966">Cell projection</keyword>
<feature type="region of interest" description="Disordered" evidence="7">
    <location>
        <begin position="344"/>
        <end position="367"/>
    </location>
</feature>
<dbReference type="GO" id="GO:0005930">
    <property type="term" value="C:axoneme"/>
    <property type="evidence" value="ECO:0007669"/>
    <property type="project" value="TreeGrafter"/>
</dbReference>
<feature type="compositionally biased region" description="Polar residues" evidence="7">
    <location>
        <begin position="519"/>
        <end position="533"/>
    </location>
</feature>
<gene>
    <name evidence="8" type="ORF">BSL78_18076</name>
</gene>
<keyword evidence="5" id="KW-0969">Cilium</keyword>
<evidence type="ECO:0000256" key="1">
    <source>
        <dbReference type="ARBA" id="ARBA00004138"/>
    </source>
</evidence>
<dbReference type="SMART" id="SM00365">
    <property type="entry name" value="LRR_SD22"/>
    <property type="match status" value="5"/>
</dbReference>
<proteinExistence type="inferred from homology"/>
<keyword evidence="4" id="KW-0677">Repeat</keyword>
<dbReference type="Gene3D" id="3.80.10.10">
    <property type="entry name" value="Ribonuclease Inhibitor"/>
    <property type="match status" value="2"/>
</dbReference>
<dbReference type="InterPro" id="IPR050576">
    <property type="entry name" value="Cilia_flagella_integrity"/>
</dbReference>
<dbReference type="Pfam" id="PF14580">
    <property type="entry name" value="LRR_9"/>
    <property type="match status" value="1"/>
</dbReference>
<feature type="compositionally biased region" description="Basic and acidic residues" evidence="7">
    <location>
        <begin position="498"/>
        <end position="514"/>
    </location>
</feature>
<dbReference type="PANTHER" id="PTHR45973:SF9">
    <property type="entry name" value="LEUCINE-RICH REPEAT-CONTAINING PROTEIN 46"/>
    <property type="match status" value="1"/>
</dbReference>
<comment type="caution">
    <text evidence="8">The sequence shown here is derived from an EMBL/GenBank/DDBJ whole genome shotgun (WGS) entry which is preliminary data.</text>
</comment>
<feature type="compositionally biased region" description="Polar residues" evidence="7">
    <location>
        <begin position="10"/>
        <end position="22"/>
    </location>
</feature>
<keyword evidence="9" id="KW-1185">Reference proteome</keyword>
<reference evidence="8 9" key="1">
    <citation type="journal article" date="2017" name="PLoS Biol.">
        <title>The sea cucumber genome provides insights into morphological evolution and visceral regeneration.</title>
        <authorList>
            <person name="Zhang X."/>
            <person name="Sun L."/>
            <person name="Yuan J."/>
            <person name="Sun Y."/>
            <person name="Gao Y."/>
            <person name="Zhang L."/>
            <person name="Li S."/>
            <person name="Dai H."/>
            <person name="Hamel J.F."/>
            <person name="Liu C."/>
            <person name="Yu Y."/>
            <person name="Liu S."/>
            <person name="Lin W."/>
            <person name="Guo K."/>
            <person name="Jin S."/>
            <person name="Xu P."/>
            <person name="Storey K.B."/>
            <person name="Huan P."/>
            <person name="Zhang T."/>
            <person name="Zhou Y."/>
            <person name="Zhang J."/>
            <person name="Lin C."/>
            <person name="Li X."/>
            <person name="Xing L."/>
            <person name="Huo D."/>
            <person name="Sun M."/>
            <person name="Wang L."/>
            <person name="Mercier A."/>
            <person name="Li F."/>
            <person name="Yang H."/>
            <person name="Xiang J."/>
        </authorList>
    </citation>
    <scope>NUCLEOTIDE SEQUENCE [LARGE SCALE GENOMIC DNA]</scope>
    <source>
        <strain evidence="8">Shaxun</strain>
        <tissue evidence="8">Muscle</tissue>
    </source>
</reference>
<dbReference type="GO" id="GO:0070840">
    <property type="term" value="F:dynein complex binding"/>
    <property type="evidence" value="ECO:0007669"/>
    <property type="project" value="TreeGrafter"/>
</dbReference>